<gene>
    <name evidence="1" type="ORF">RR46_01535</name>
</gene>
<sequence length="218" mass="23537">MSRCLSSHGKYCHIRAPAYTVCTLPNVQLHRASVPSHIGNTNSSKMHPKTTVYLICLAILVSIQAVSSRSVEDLSNSGEQRQRRDVTWDKQVGKGTVFGTLGNNDQGLFGKGGYKQDIFNDDRGKLQGQAYGTRVLGATGDSSLLGGKLDWNNVNKDASATLEVTKQIHGHTNVDAALSKVWNFDKNTRLSAGGTVNTDIGRGKPDYGVGATFEHNFG</sequence>
<dbReference type="AlphaFoldDB" id="A0A0N1PEJ8"/>
<organism evidence="1 2">
    <name type="scientific">Papilio xuthus</name>
    <name type="common">Asian swallowtail butterfly</name>
    <dbReference type="NCBI Taxonomy" id="66420"/>
    <lineage>
        <taxon>Eukaryota</taxon>
        <taxon>Metazoa</taxon>
        <taxon>Ecdysozoa</taxon>
        <taxon>Arthropoda</taxon>
        <taxon>Hexapoda</taxon>
        <taxon>Insecta</taxon>
        <taxon>Pterygota</taxon>
        <taxon>Neoptera</taxon>
        <taxon>Endopterygota</taxon>
        <taxon>Lepidoptera</taxon>
        <taxon>Glossata</taxon>
        <taxon>Ditrysia</taxon>
        <taxon>Papilionoidea</taxon>
        <taxon>Papilionidae</taxon>
        <taxon>Papilioninae</taxon>
        <taxon>Papilio</taxon>
    </lineage>
</organism>
<dbReference type="Pfam" id="PF10793">
    <property type="entry name" value="Gloverin"/>
    <property type="match status" value="1"/>
</dbReference>
<evidence type="ECO:0000313" key="1">
    <source>
        <dbReference type="EMBL" id="KPJ00058.1"/>
    </source>
</evidence>
<proteinExistence type="predicted"/>
<reference evidence="1 2" key="1">
    <citation type="journal article" date="2015" name="Nat. Commun.">
        <title>Outbred genome sequencing and CRISPR/Cas9 gene editing in butterflies.</title>
        <authorList>
            <person name="Li X."/>
            <person name="Fan D."/>
            <person name="Zhang W."/>
            <person name="Liu G."/>
            <person name="Zhang L."/>
            <person name="Zhao L."/>
            <person name="Fang X."/>
            <person name="Chen L."/>
            <person name="Dong Y."/>
            <person name="Chen Y."/>
            <person name="Ding Y."/>
            <person name="Zhao R."/>
            <person name="Feng M."/>
            <person name="Zhu Y."/>
            <person name="Feng Y."/>
            <person name="Jiang X."/>
            <person name="Zhu D."/>
            <person name="Xiang H."/>
            <person name="Feng X."/>
            <person name="Li S."/>
            <person name="Wang J."/>
            <person name="Zhang G."/>
            <person name="Kronforst M.R."/>
            <person name="Wang W."/>
        </authorList>
    </citation>
    <scope>NUCLEOTIDE SEQUENCE [LARGE SCALE GENOMIC DNA]</scope>
    <source>
        <strain evidence="1">Ya'a_city_454_Px</strain>
        <tissue evidence="1">Whole body</tissue>
    </source>
</reference>
<dbReference type="EMBL" id="KQ459547">
    <property type="protein sequence ID" value="KPJ00058.1"/>
    <property type="molecule type" value="Genomic_DNA"/>
</dbReference>
<dbReference type="Proteomes" id="UP000053268">
    <property type="component" value="Unassembled WGS sequence"/>
</dbReference>
<accession>A0A0N1PEJ8</accession>
<protein>
    <submittedName>
        <fullName evidence="1">Gloverin</fullName>
    </submittedName>
</protein>
<name>A0A0N1PEJ8_PAPXU</name>
<dbReference type="InterPro" id="IPR019729">
    <property type="entry name" value="Gloverin-like_protein"/>
</dbReference>
<evidence type="ECO:0000313" key="2">
    <source>
        <dbReference type="Proteomes" id="UP000053268"/>
    </source>
</evidence>
<keyword evidence="2" id="KW-1185">Reference proteome</keyword>